<accession>A0A2G1BQF8</accession>
<dbReference type="Proteomes" id="UP000222163">
    <property type="component" value="Unassembled WGS sequence"/>
</dbReference>
<name>A0A2G1BQF8_9FLAO</name>
<protein>
    <submittedName>
        <fullName evidence="2">Uncharacterized protein</fullName>
    </submittedName>
</protein>
<gene>
    <name evidence="2" type="ORF">CSC81_16535</name>
</gene>
<sequence length="72" mass="8324">MFWCGVLGCFFFFGFCWGEGWVSSIFFVFFINFFICLVLKVFLAPHKEKTIPDLTALPCLTIRCTYVLGMFG</sequence>
<dbReference type="AlphaFoldDB" id="A0A2G1BQF8"/>
<keyword evidence="1" id="KW-1133">Transmembrane helix</keyword>
<evidence type="ECO:0000256" key="1">
    <source>
        <dbReference type="SAM" id="Phobius"/>
    </source>
</evidence>
<evidence type="ECO:0000313" key="2">
    <source>
        <dbReference type="EMBL" id="PHN96089.1"/>
    </source>
</evidence>
<evidence type="ECO:0000313" key="3">
    <source>
        <dbReference type="Proteomes" id="UP000222163"/>
    </source>
</evidence>
<reference evidence="2 3" key="1">
    <citation type="journal article" date="2016" name="Nat. Commun.">
        <title>Microbial interactions lead to rapid micro-scale successions on model marine particles.</title>
        <authorList>
            <person name="Datta M.S."/>
            <person name="Sliwerska E."/>
            <person name="Gore J."/>
            <person name="Polz M.F."/>
            <person name="Cordero O.X."/>
        </authorList>
    </citation>
    <scope>NUCLEOTIDE SEQUENCE [LARGE SCALE GENOMIC DNA]</scope>
    <source>
        <strain evidence="2 3">4G03</strain>
    </source>
</reference>
<proteinExistence type="predicted"/>
<keyword evidence="1" id="KW-0812">Transmembrane</keyword>
<keyword evidence="1" id="KW-0472">Membrane</keyword>
<comment type="caution">
    <text evidence="2">The sequence shown here is derived from an EMBL/GenBank/DDBJ whole genome shotgun (WGS) entry which is preliminary data.</text>
</comment>
<organism evidence="2 3">
    <name type="scientific">Tenacibaculum discolor</name>
    <dbReference type="NCBI Taxonomy" id="361581"/>
    <lineage>
        <taxon>Bacteria</taxon>
        <taxon>Pseudomonadati</taxon>
        <taxon>Bacteroidota</taxon>
        <taxon>Flavobacteriia</taxon>
        <taxon>Flavobacteriales</taxon>
        <taxon>Flavobacteriaceae</taxon>
        <taxon>Tenacibaculum</taxon>
    </lineage>
</organism>
<feature type="transmembrane region" description="Helical" evidence="1">
    <location>
        <begin position="28"/>
        <end position="45"/>
    </location>
</feature>
<dbReference type="EMBL" id="PDUU01000327">
    <property type="protein sequence ID" value="PHN96089.1"/>
    <property type="molecule type" value="Genomic_DNA"/>
</dbReference>